<dbReference type="CDD" id="cd05007">
    <property type="entry name" value="SIS_Etherase"/>
    <property type="match status" value="1"/>
</dbReference>
<dbReference type="GO" id="GO:0046348">
    <property type="term" value="P:amino sugar catabolic process"/>
    <property type="evidence" value="ECO:0007669"/>
    <property type="project" value="InterPro"/>
</dbReference>
<dbReference type="GO" id="GO:0016803">
    <property type="term" value="F:ether hydrolase activity"/>
    <property type="evidence" value="ECO:0007669"/>
    <property type="project" value="TreeGrafter"/>
</dbReference>
<dbReference type="InterPro" id="IPR001347">
    <property type="entry name" value="SIS_dom"/>
</dbReference>
<dbReference type="PROSITE" id="PS51464">
    <property type="entry name" value="SIS"/>
    <property type="match status" value="1"/>
</dbReference>
<evidence type="ECO:0000313" key="3">
    <source>
        <dbReference type="EMBL" id="PXW60170.1"/>
    </source>
</evidence>
<dbReference type="AlphaFoldDB" id="A0A2V3U9U0"/>
<dbReference type="PANTHER" id="PTHR10088:SF4">
    <property type="entry name" value="GLUCOKINASE REGULATORY PROTEIN"/>
    <property type="match status" value="1"/>
</dbReference>
<sequence>MTEIVNPPLLQTETLAGGDRFLDELPEAELFDTLLASQAKAVTALEKASTQVQAAISGAFTVLLRPNSRLIYCGAGTSGRVALLDAVELNPTFNWPGERIKVLLAGGEESFFEAQEGAEDDAEAARKALSALEPGVDDVIVGLAASGTTPFVLAVIDMAKAAGATTIGFSNNAHMPLVTAVDFPVLLDTGAEALAGSTRLAAGTSQKIALNIFSTALMVRLGKVYRGRMVDMRVTNRKLQNRAIAMVADIVGCGEDLARQALEKTGFDVKHAVLVARGATPSEAMRALKASDGILSSAVRRMFG</sequence>
<evidence type="ECO:0000256" key="2">
    <source>
        <dbReference type="ARBA" id="ARBA00023277"/>
    </source>
</evidence>
<reference evidence="3 4" key="1">
    <citation type="submission" date="2018-05" db="EMBL/GenBank/DDBJ databases">
        <title>Genomic Encyclopedia of Type Strains, Phase IV (KMG-IV): sequencing the most valuable type-strain genomes for metagenomic binning, comparative biology and taxonomic classification.</title>
        <authorList>
            <person name="Goeker M."/>
        </authorList>
    </citation>
    <scope>NUCLEOTIDE SEQUENCE [LARGE SCALE GENOMIC DNA]</scope>
    <source>
        <strain evidence="3 4">DSM 6462</strain>
    </source>
</reference>
<gene>
    <name evidence="3" type="ORF">C7450_104222</name>
</gene>
<dbReference type="OrthoDB" id="9813395at2"/>
<dbReference type="GO" id="GO:0097367">
    <property type="term" value="F:carbohydrate derivative binding"/>
    <property type="evidence" value="ECO:0007669"/>
    <property type="project" value="InterPro"/>
</dbReference>
<keyword evidence="4" id="KW-1185">Reference proteome</keyword>
<keyword evidence="2" id="KW-0119">Carbohydrate metabolism</keyword>
<dbReference type="Proteomes" id="UP000248021">
    <property type="component" value="Unassembled WGS sequence"/>
</dbReference>
<dbReference type="InterPro" id="IPR040190">
    <property type="entry name" value="MURQ/GCKR"/>
</dbReference>
<dbReference type="NCBIfam" id="NF009222">
    <property type="entry name" value="PRK12570.1"/>
    <property type="match status" value="1"/>
</dbReference>
<dbReference type="InterPro" id="IPR005488">
    <property type="entry name" value="Etherase_MurQ"/>
</dbReference>
<dbReference type="Pfam" id="PF22645">
    <property type="entry name" value="GKRP_SIS_N"/>
    <property type="match status" value="1"/>
</dbReference>
<dbReference type="NCBIfam" id="NF003915">
    <property type="entry name" value="PRK05441.1"/>
    <property type="match status" value="1"/>
</dbReference>
<dbReference type="GO" id="GO:0009254">
    <property type="term" value="P:peptidoglycan turnover"/>
    <property type="evidence" value="ECO:0007669"/>
    <property type="project" value="TreeGrafter"/>
</dbReference>
<dbReference type="Pfam" id="PF20741">
    <property type="entry name" value="GKRP-like_C"/>
    <property type="match status" value="1"/>
</dbReference>
<dbReference type="PANTHER" id="PTHR10088">
    <property type="entry name" value="GLUCOKINASE REGULATORY PROTEIN"/>
    <property type="match status" value="1"/>
</dbReference>
<accession>A0A2V3U9U0</accession>
<evidence type="ECO:0000256" key="1">
    <source>
        <dbReference type="ARBA" id="ARBA00023239"/>
    </source>
</evidence>
<dbReference type="EMBL" id="QJJK01000004">
    <property type="protein sequence ID" value="PXW60170.1"/>
    <property type="molecule type" value="Genomic_DNA"/>
</dbReference>
<dbReference type="Gene3D" id="3.40.50.10490">
    <property type="entry name" value="Glucose-6-phosphate isomerase like protein, domain 1"/>
    <property type="match status" value="1"/>
</dbReference>
<comment type="caution">
    <text evidence="3">The sequence shown here is derived from an EMBL/GenBank/DDBJ whole genome shotgun (WGS) entry which is preliminary data.</text>
</comment>
<protein>
    <submittedName>
        <fullName evidence="3">N-acetylmuramic acid 6-phosphate etherase</fullName>
    </submittedName>
</protein>
<dbReference type="SUPFAM" id="SSF53697">
    <property type="entry name" value="SIS domain"/>
    <property type="match status" value="1"/>
</dbReference>
<evidence type="ECO:0000313" key="4">
    <source>
        <dbReference type="Proteomes" id="UP000248021"/>
    </source>
</evidence>
<name>A0A2V3U9U0_9HYPH</name>
<dbReference type="Gene3D" id="1.10.8.1080">
    <property type="match status" value="1"/>
</dbReference>
<organism evidence="3 4">
    <name type="scientific">Chelatococcus asaccharovorans</name>
    <dbReference type="NCBI Taxonomy" id="28210"/>
    <lineage>
        <taxon>Bacteria</taxon>
        <taxon>Pseudomonadati</taxon>
        <taxon>Pseudomonadota</taxon>
        <taxon>Alphaproteobacteria</taxon>
        <taxon>Hyphomicrobiales</taxon>
        <taxon>Chelatococcaceae</taxon>
        <taxon>Chelatococcus</taxon>
    </lineage>
</organism>
<proteinExistence type="predicted"/>
<dbReference type="GO" id="GO:0016835">
    <property type="term" value="F:carbon-oxygen lyase activity"/>
    <property type="evidence" value="ECO:0007669"/>
    <property type="project" value="InterPro"/>
</dbReference>
<keyword evidence="1" id="KW-0456">Lyase</keyword>
<dbReference type="InterPro" id="IPR046348">
    <property type="entry name" value="SIS_dom_sf"/>
</dbReference>